<evidence type="ECO:0000313" key="3">
    <source>
        <dbReference type="Proteomes" id="UP000184287"/>
    </source>
</evidence>
<evidence type="ECO:0000313" key="2">
    <source>
        <dbReference type="EMBL" id="SHH08607.1"/>
    </source>
</evidence>
<proteinExistence type="predicted"/>
<name>A0A1M5Q2V3_9SPHI</name>
<evidence type="ECO:0000256" key="1">
    <source>
        <dbReference type="ARBA" id="ARBA00022649"/>
    </source>
</evidence>
<keyword evidence="1" id="KW-1277">Toxin-antitoxin system</keyword>
<dbReference type="Proteomes" id="UP000184287">
    <property type="component" value="Unassembled WGS sequence"/>
</dbReference>
<dbReference type="Gene3D" id="3.30.2310.20">
    <property type="entry name" value="RelE-like"/>
    <property type="match status" value="1"/>
</dbReference>
<organism evidence="2 3">
    <name type="scientific">Pedobacter caeni</name>
    <dbReference type="NCBI Taxonomy" id="288992"/>
    <lineage>
        <taxon>Bacteria</taxon>
        <taxon>Pseudomonadati</taxon>
        <taxon>Bacteroidota</taxon>
        <taxon>Sphingobacteriia</taxon>
        <taxon>Sphingobacteriales</taxon>
        <taxon>Sphingobacteriaceae</taxon>
        <taxon>Pedobacter</taxon>
    </lineage>
</organism>
<dbReference type="Pfam" id="PF05016">
    <property type="entry name" value="ParE_toxin"/>
    <property type="match status" value="1"/>
</dbReference>
<dbReference type="InterPro" id="IPR035093">
    <property type="entry name" value="RelE/ParE_toxin_dom_sf"/>
</dbReference>
<dbReference type="EMBL" id="FQUQ01000018">
    <property type="protein sequence ID" value="SHH08607.1"/>
    <property type="molecule type" value="Genomic_DNA"/>
</dbReference>
<gene>
    <name evidence="2" type="ORF">SAMN04488522_1183</name>
</gene>
<keyword evidence="3" id="KW-1185">Reference proteome</keyword>
<dbReference type="InterPro" id="IPR007712">
    <property type="entry name" value="RelE/ParE_toxin"/>
</dbReference>
<dbReference type="RefSeq" id="WP_073239200.1">
    <property type="nucleotide sequence ID" value="NZ_FQUQ01000018.1"/>
</dbReference>
<accession>A0A1M5Q2V3</accession>
<protein>
    <submittedName>
        <fullName evidence="2">Plasmid stabilization system protein ParE</fullName>
    </submittedName>
</protein>
<reference evidence="3" key="1">
    <citation type="submission" date="2016-11" db="EMBL/GenBank/DDBJ databases">
        <authorList>
            <person name="Varghese N."/>
            <person name="Submissions S."/>
        </authorList>
    </citation>
    <scope>NUCLEOTIDE SEQUENCE [LARGE SCALE GENOMIC DNA]</scope>
    <source>
        <strain evidence="3">DSM 16990</strain>
    </source>
</reference>
<sequence>MNLSVFYTPTAKDTLTSVYDFIDEKFGRRSADKFLLKAEKTIIIITSNPFLFKASETDEKLRIALVTKQCSLFYLVRDSQIHLLFFWDNRQEPNSY</sequence>
<dbReference type="AlphaFoldDB" id="A0A1M5Q2V3"/>